<dbReference type="GO" id="GO:0047580">
    <property type="term" value="F:4-hydroxyproline epimerase activity"/>
    <property type="evidence" value="ECO:0007669"/>
    <property type="project" value="TreeGrafter"/>
</dbReference>
<reference evidence="2" key="1">
    <citation type="submission" date="2020-05" db="EMBL/GenBank/DDBJ databases">
        <authorList>
            <person name="Chiriac C."/>
            <person name="Salcher M."/>
            <person name="Ghai R."/>
            <person name="Kavagutti S V."/>
        </authorList>
    </citation>
    <scope>NUCLEOTIDE SEQUENCE</scope>
</reference>
<evidence type="ECO:0000256" key="1">
    <source>
        <dbReference type="ARBA" id="ARBA00007529"/>
    </source>
</evidence>
<dbReference type="EMBL" id="CAESAM010000020">
    <property type="protein sequence ID" value="CAB4336117.1"/>
    <property type="molecule type" value="Genomic_DNA"/>
</dbReference>
<comment type="similarity">
    <text evidence="1">Belongs to the proline racemase family.</text>
</comment>
<evidence type="ECO:0000313" key="2">
    <source>
        <dbReference type="EMBL" id="CAB4336117.1"/>
    </source>
</evidence>
<dbReference type="AlphaFoldDB" id="A0A6J5Z4I0"/>
<dbReference type="FunFam" id="3.10.310.10:FF:000005">
    <property type="entry name" value="Proline racemase"/>
    <property type="match status" value="1"/>
</dbReference>
<dbReference type="Pfam" id="PF05544">
    <property type="entry name" value="Pro_racemase"/>
    <property type="match status" value="1"/>
</dbReference>
<dbReference type="SFLD" id="SFLDS00028">
    <property type="entry name" value="Proline_Racemase"/>
    <property type="match status" value="1"/>
</dbReference>
<accession>A0A6J5Z4I0</accession>
<dbReference type="Gene3D" id="3.10.310.10">
    <property type="entry name" value="Diaminopimelate Epimerase, Chain A, domain 1"/>
    <property type="match status" value="2"/>
</dbReference>
<sequence>MKNSLRTVTTVESHTEGMPTRVVTSGIDEIPGATMFDKRRYFMENLDYLRHWLMYEPRGHSAMSGAILQKPTRPDADWGVIYIEVSGCLPMCGHGTIGVATVLVEKNLVPVIEPITTVRLDTPAGLVVVDVQVKDGKAEKVTLINVPSFSYQLDQEVDVPGYGKIKYDMAFGGNFYAIIPVERVGIEFKHENGQKFLTAGLAISDAINAQNRPVHPENPEIAICHHIDFIAPGADSFHWKNAMAIHPGWFDRSPCGTGTSARLAQMVARGEFKDTDVLINESWIGSQFEGRVKEHTTVAGLPAIIPTVTGRAWIMGEATWLLDPTDPFPNGFLV</sequence>
<dbReference type="PANTHER" id="PTHR33442:SF5">
    <property type="entry name" value="BIFUNCTIONAL TRANS-3-HYDROXY-L-PROLINE DEHYDRATASE_2-EPIMERASE"/>
    <property type="match status" value="1"/>
</dbReference>
<dbReference type="PANTHER" id="PTHR33442">
    <property type="entry name" value="TRANS-3-HYDROXY-L-PROLINE DEHYDRATASE"/>
    <property type="match status" value="1"/>
</dbReference>
<dbReference type="PIRSF" id="PIRSF029792">
    <property type="entry name" value="Pro_racemase"/>
    <property type="match status" value="1"/>
</dbReference>
<dbReference type="InterPro" id="IPR008794">
    <property type="entry name" value="Pro_racemase_fam"/>
</dbReference>
<name>A0A6J5Z4I0_9ZZZZ</name>
<proteinExistence type="inferred from homology"/>
<gene>
    <name evidence="2" type="ORF">UFOPK4171_00380</name>
</gene>
<dbReference type="SUPFAM" id="SSF54506">
    <property type="entry name" value="Diaminopimelate epimerase-like"/>
    <property type="match status" value="1"/>
</dbReference>
<protein>
    <submittedName>
        <fullName evidence="2">Unannotated protein</fullName>
    </submittedName>
</protein>
<organism evidence="2">
    <name type="scientific">freshwater metagenome</name>
    <dbReference type="NCBI Taxonomy" id="449393"/>
    <lineage>
        <taxon>unclassified sequences</taxon>
        <taxon>metagenomes</taxon>
        <taxon>ecological metagenomes</taxon>
    </lineage>
</organism>